<dbReference type="AlphaFoldDB" id="A0A1H2L5H5"/>
<dbReference type="EMBL" id="LT629791">
    <property type="protein sequence ID" value="SDU75736.1"/>
    <property type="molecule type" value="Genomic_DNA"/>
</dbReference>
<gene>
    <name evidence="1" type="ORF">SAMN04488563_5028</name>
</gene>
<dbReference type="STRING" id="419479.SAMN04488563_5028"/>
<evidence type="ECO:0000313" key="1">
    <source>
        <dbReference type="EMBL" id="SDU75736.1"/>
    </source>
</evidence>
<dbReference type="SUPFAM" id="SSF54593">
    <property type="entry name" value="Glyoxalase/Bleomycin resistance protein/Dihydroxybiphenyl dioxygenase"/>
    <property type="match status" value="1"/>
</dbReference>
<dbReference type="Proteomes" id="UP000182977">
    <property type="component" value="Chromosome I"/>
</dbReference>
<dbReference type="RefSeq" id="WP_046767693.1">
    <property type="nucleotide sequence ID" value="NZ_KQ061222.1"/>
</dbReference>
<organism evidence="1 2">
    <name type="scientific">Jiangella alkaliphila</name>
    <dbReference type="NCBI Taxonomy" id="419479"/>
    <lineage>
        <taxon>Bacteria</taxon>
        <taxon>Bacillati</taxon>
        <taxon>Actinomycetota</taxon>
        <taxon>Actinomycetes</taxon>
        <taxon>Jiangellales</taxon>
        <taxon>Jiangellaceae</taxon>
        <taxon>Jiangella</taxon>
    </lineage>
</organism>
<dbReference type="InterPro" id="IPR029068">
    <property type="entry name" value="Glyas_Bleomycin-R_OHBP_Dase"/>
</dbReference>
<name>A0A1H2L5H5_9ACTN</name>
<proteinExistence type="predicted"/>
<evidence type="ECO:0008006" key="3">
    <source>
        <dbReference type="Google" id="ProtNLM"/>
    </source>
</evidence>
<accession>A0A1H2L5H5</accession>
<dbReference type="OrthoDB" id="6624781at2"/>
<dbReference type="Gene3D" id="3.10.180.10">
    <property type="entry name" value="2,3-Dihydroxybiphenyl 1,2-Dioxygenase, domain 1"/>
    <property type="match status" value="1"/>
</dbReference>
<keyword evidence="2" id="KW-1185">Reference proteome</keyword>
<sequence length="242" mass="25800">MPTRTVPLLPCSSIDEIRDFYLPLGFEVAYYQQRPNPCVALRRGDLDLQYFGMDGVVPEESYSTCLVLVEDTEPLFEAFAAGLRASYGKLPLSGFPRITRPRRRKNAGNLSGFSLIDPSGNWIRVMRDGSDGAAVGPVTSAGDGSRLAQAHANAVVLADSHGDPAQAAKILGGALGRAAGEADAVERFEALAFLAELRVRVDDPAAARAAIADARAIELTGPERDQLAATFAQLSELDDALL</sequence>
<evidence type="ECO:0000313" key="2">
    <source>
        <dbReference type="Proteomes" id="UP000182977"/>
    </source>
</evidence>
<protein>
    <recommendedName>
        <fullName evidence="3">Glyoxalase-like domain-containing protein</fullName>
    </recommendedName>
</protein>
<reference evidence="2" key="1">
    <citation type="submission" date="2016-10" db="EMBL/GenBank/DDBJ databases">
        <authorList>
            <person name="Varghese N."/>
            <person name="Submissions S."/>
        </authorList>
    </citation>
    <scope>NUCLEOTIDE SEQUENCE [LARGE SCALE GENOMIC DNA]</scope>
    <source>
        <strain evidence="2">DSM 45079</strain>
    </source>
</reference>